<evidence type="ECO:0000256" key="2">
    <source>
        <dbReference type="ARBA" id="ARBA00022723"/>
    </source>
</evidence>
<name>I7LIS1_9CLOT</name>
<feature type="domain" description="Hemerythrin-like" evidence="4">
    <location>
        <begin position="11"/>
        <end position="127"/>
    </location>
</feature>
<dbReference type="SUPFAM" id="SSF47188">
    <property type="entry name" value="Hemerythrin-like"/>
    <property type="match status" value="1"/>
</dbReference>
<protein>
    <submittedName>
        <fullName evidence="5">Iron-binding protein, hemerythrin</fullName>
    </submittedName>
</protein>
<evidence type="ECO:0000256" key="3">
    <source>
        <dbReference type="ARBA" id="ARBA00023004"/>
    </source>
</evidence>
<organism evidence="5 6">
    <name type="scientific">Caloramator australicus RC3</name>
    <dbReference type="NCBI Taxonomy" id="857293"/>
    <lineage>
        <taxon>Bacteria</taxon>
        <taxon>Bacillati</taxon>
        <taxon>Bacillota</taxon>
        <taxon>Clostridia</taxon>
        <taxon>Eubacteriales</taxon>
        <taxon>Clostridiaceae</taxon>
        <taxon>Caloramator</taxon>
    </lineage>
</organism>
<dbReference type="InterPro" id="IPR012827">
    <property type="entry name" value="Hemerythrin_metal-bd"/>
</dbReference>
<keyword evidence="3" id="KW-0408">Iron</keyword>
<evidence type="ECO:0000256" key="1">
    <source>
        <dbReference type="ARBA" id="ARBA00010587"/>
    </source>
</evidence>
<evidence type="ECO:0000313" key="5">
    <source>
        <dbReference type="EMBL" id="CCJ33177.1"/>
    </source>
</evidence>
<keyword evidence="2" id="KW-0479">Metal-binding</keyword>
<accession>I7LIS1</accession>
<reference evidence="5 6" key="1">
    <citation type="journal article" date="2011" name="J. Bacteriol.">
        <title>Draft genome sequence of Caloramator australicus strain RC3T, a thermoanaerobe from the Great Artesian Basin of Australia.</title>
        <authorList>
            <person name="Ogg C.D."/>
            <person name="Patel B.K.C."/>
        </authorList>
    </citation>
    <scope>NUCLEOTIDE SEQUENCE [LARGE SCALE GENOMIC DNA]</scope>
    <source>
        <strain evidence="5 6">RC3</strain>
    </source>
</reference>
<dbReference type="AlphaFoldDB" id="I7LIS1"/>
<keyword evidence="6" id="KW-1185">Reference proteome</keyword>
<evidence type="ECO:0000259" key="4">
    <source>
        <dbReference type="Pfam" id="PF01814"/>
    </source>
</evidence>
<dbReference type="PROSITE" id="PS00550">
    <property type="entry name" value="HEMERYTHRINS"/>
    <property type="match status" value="1"/>
</dbReference>
<dbReference type="NCBIfam" id="NF033749">
    <property type="entry name" value="bact_hemeryth"/>
    <property type="match status" value="1"/>
</dbReference>
<dbReference type="eggNOG" id="COG2703">
    <property type="taxonomic scope" value="Bacteria"/>
</dbReference>
<comment type="similarity">
    <text evidence="1">Belongs to the hemerythrin family.</text>
</comment>
<dbReference type="PANTHER" id="PTHR37164">
    <property type="entry name" value="BACTERIOHEMERYTHRIN"/>
    <property type="match status" value="1"/>
</dbReference>
<dbReference type="Proteomes" id="UP000007652">
    <property type="component" value="Unassembled WGS sequence"/>
</dbReference>
<dbReference type="STRING" id="857293.CAAU_1093"/>
<proteinExistence type="inferred from homology"/>
<sequence>MIKWREDYSIGVESIDQQHKHLIEIAGRVYDTLKNQFYMDKYDKIVEILKELEDYTIYHFGKEEKFMKEIGYEGYFMHKIEHQKFIEKIQSIDLENIDGEQDKYLLDIFNFIADWLVNHILEKDKAIIK</sequence>
<comment type="caution">
    <text evidence="5">The sequence shown here is derived from an EMBL/GenBank/DDBJ whole genome shotgun (WGS) entry which is preliminary data.</text>
</comment>
<dbReference type="InterPro" id="IPR050669">
    <property type="entry name" value="Hemerythrin"/>
</dbReference>
<dbReference type="InterPro" id="IPR016131">
    <property type="entry name" value="Haemerythrin_Fe_BS"/>
</dbReference>
<dbReference type="CDD" id="cd12107">
    <property type="entry name" value="Hemerythrin"/>
    <property type="match status" value="1"/>
</dbReference>
<evidence type="ECO:0000313" key="6">
    <source>
        <dbReference type="Proteomes" id="UP000007652"/>
    </source>
</evidence>
<dbReference type="OrthoDB" id="9797092at2"/>
<gene>
    <name evidence="5" type="ORF">CAAU_1093</name>
</gene>
<dbReference type="PANTHER" id="PTHR37164:SF1">
    <property type="entry name" value="BACTERIOHEMERYTHRIN"/>
    <property type="match status" value="1"/>
</dbReference>
<dbReference type="NCBIfam" id="TIGR02481">
    <property type="entry name" value="hemeryth_dom"/>
    <property type="match status" value="1"/>
</dbReference>
<dbReference type="RefSeq" id="WP_008908448.1">
    <property type="nucleotide sequence ID" value="NZ_CAKP01000065.1"/>
</dbReference>
<dbReference type="Pfam" id="PF01814">
    <property type="entry name" value="Hemerythrin"/>
    <property type="match status" value="1"/>
</dbReference>
<dbReference type="Gene3D" id="1.20.120.50">
    <property type="entry name" value="Hemerythrin-like"/>
    <property type="match status" value="1"/>
</dbReference>
<dbReference type="InterPro" id="IPR012312">
    <property type="entry name" value="Hemerythrin-like"/>
</dbReference>
<dbReference type="InterPro" id="IPR035938">
    <property type="entry name" value="Hemerythrin-like_sf"/>
</dbReference>
<dbReference type="GO" id="GO:0046872">
    <property type="term" value="F:metal ion binding"/>
    <property type="evidence" value="ECO:0007669"/>
    <property type="project" value="UniProtKB-KW"/>
</dbReference>
<dbReference type="EMBL" id="CAKP01000065">
    <property type="protein sequence ID" value="CCJ33177.1"/>
    <property type="molecule type" value="Genomic_DNA"/>
</dbReference>